<name>A0ABQ8WDK5_PENCH</name>
<dbReference type="Proteomes" id="UP001220256">
    <property type="component" value="Unassembled WGS sequence"/>
</dbReference>
<comment type="caution">
    <text evidence="2">The sequence shown here is derived from an EMBL/GenBank/DDBJ whole genome shotgun (WGS) entry which is preliminary data.</text>
</comment>
<feature type="domain" description="Conserved oligomeric Golgi complex subunit 4 C-terminal" evidence="1">
    <location>
        <begin position="8"/>
        <end position="98"/>
    </location>
</feature>
<gene>
    <name evidence="2" type="ORF">N7505_007501</name>
</gene>
<evidence type="ECO:0000259" key="1">
    <source>
        <dbReference type="Pfam" id="PF20662"/>
    </source>
</evidence>
<dbReference type="Gene3D" id="1.20.58.1970">
    <property type="match status" value="1"/>
</dbReference>
<dbReference type="EMBL" id="JAPVEB010000004">
    <property type="protein sequence ID" value="KAJ5264708.1"/>
    <property type="molecule type" value="Genomic_DNA"/>
</dbReference>
<evidence type="ECO:0000313" key="2">
    <source>
        <dbReference type="EMBL" id="KAJ5264708.1"/>
    </source>
</evidence>
<dbReference type="InterPro" id="IPR048684">
    <property type="entry name" value="COG4_C"/>
</dbReference>
<dbReference type="Pfam" id="PF20662">
    <property type="entry name" value="COG4_C"/>
    <property type="match status" value="1"/>
</dbReference>
<sequence length="107" mass="11882">MLPTHLHLRLLEKRLCSYYSRINPPSAASLQRDIAGLVSAAVDVAHVAGAPGRSRHREVYVRGVQMTLVTSMEENEWDEVLRGGEAAEVVEKLGAEESVRLMGMVRR</sequence>
<protein>
    <recommendedName>
        <fullName evidence="1">Conserved oligomeric Golgi complex subunit 4 C-terminal domain-containing protein</fullName>
    </recommendedName>
</protein>
<organism evidence="2 3">
    <name type="scientific">Penicillium chrysogenum</name>
    <name type="common">Penicillium notatum</name>
    <dbReference type="NCBI Taxonomy" id="5076"/>
    <lineage>
        <taxon>Eukaryota</taxon>
        <taxon>Fungi</taxon>
        <taxon>Dikarya</taxon>
        <taxon>Ascomycota</taxon>
        <taxon>Pezizomycotina</taxon>
        <taxon>Eurotiomycetes</taxon>
        <taxon>Eurotiomycetidae</taxon>
        <taxon>Eurotiales</taxon>
        <taxon>Aspergillaceae</taxon>
        <taxon>Penicillium</taxon>
        <taxon>Penicillium chrysogenum species complex</taxon>
    </lineage>
</organism>
<evidence type="ECO:0000313" key="3">
    <source>
        <dbReference type="Proteomes" id="UP001220256"/>
    </source>
</evidence>
<keyword evidence="3" id="KW-1185">Reference proteome</keyword>
<accession>A0ABQ8WDK5</accession>
<reference evidence="2 3" key="1">
    <citation type="journal article" date="2023" name="IMA Fungus">
        <title>Comparative genomic study of the Penicillium genus elucidates a diverse pangenome and 15 lateral gene transfer events.</title>
        <authorList>
            <person name="Petersen C."/>
            <person name="Sorensen T."/>
            <person name="Nielsen M.R."/>
            <person name="Sondergaard T.E."/>
            <person name="Sorensen J.L."/>
            <person name="Fitzpatrick D.A."/>
            <person name="Frisvad J.C."/>
            <person name="Nielsen K.L."/>
        </authorList>
    </citation>
    <scope>NUCLEOTIDE SEQUENCE [LARGE SCALE GENOMIC DNA]</scope>
    <source>
        <strain evidence="2 3">IBT 3361</strain>
    </source>
</reference>
<proteinExistence type="predicted"/>